<keyword evidence="2" id="KW-1185">Reference proteome</keyword>
<comment type="caution">
    <text evidence="1">The sequence shown here is derived from an EMBL/GenBank/DDBJ whole genome shotgun (WGS) entry which is preliminary data.</text>
</comment>
<accession>A0ABR9X7A9</accession>
<reference evidence="1 2" key="1">
    <citation type="journal article" date="2021" name="Int. J. Syst. Evol. Microbiol.">
        <title>Salipiger mangrovisoli sp. nov., isolated from mangrove soil and the proposal for the reclassification of Paraphaeobacter pallidus as Salipiger pallidus comb. nov.</title>
        <authorList>
            <person name="Du J."/>
            <person name="Liu Y."/>
            <person name="Pei T."/>
            <person name="Deng M.R."/>
            <person name="Zhu H."/>
        </authorList>
    </citation>
    <scope>NUCLEOTIDE SEQUENCE [LARGE SCALE GENOMIC DNA]</scope>
    <source>
        <strain evidence="1 2">6D45A</strain>
    </source>
</reference>
<protein>
    <submittedName>
        <fullName evidence="1">Uncharacterized protein</fullName>
    </submittedName>
</protein>
<dbReference type="RefSeq" id="WP_194136703.1">
    <property type="nucleotide sequence ID" value="NZ_JADFFK010000019.1"/>
</dbReference>
<dbReference type="Proteomes" id="UP000607796">
    <property type="component" value="Unassembled WGS sequence"/>
</dbReference>
<gene>
    <name evidence="1" type="ORF">IQ782_21410</name>
</gene>
<sequence length="52" mass="5754">MNFRHWILCAAALLSLTAALGFFPKNDQAEAPGYEITRSIPHAESRKPDALL</sequence>
<dbReference type="EMBL" id="JADFFK010000019">
    <property type="protein sequence ID" value="MBE9639417.1"/>
    <property type="molecule type" value="Genomic_DNA"/>
</dbReference>
<evidence type="ECO:0000313" key="1">
    <source>
        <dbReference type="EMBL" id="MBE9639417.1"/>
    </source>
</evidence>
<evidence type="ECO:0000313" key="2">
    <source>
        <dbReference type="Proteomes" id="UP000607796"/>
    </source>
</evidence>
<proteinExistence type="predicted"/>
<name>A0ABR9X7A9_9RHOB</name>
<organism evidence="1 2">
    <name type="scientific">Salipiger mangrovisoli</name>
    <dbReference type="NCBI Taxonomy" id="2865933"/>
    <lineage>
        <taxon>Bacteria</taxon>
        <taxon>Pseudomonadati</taxon>
        <taxon>Pseudomonadota</taxon>
        <taxon>Alphaproteobacteria</taxon>
        <taxon>Rhodobacterales</taxon>
        <taxon>Roseobacteraceae</taxon>
        <taxon>Salipiger</taxon>
    </lineage>
</organism>